<dbReference type="RefSeq" id="WP_217946032.1">
    <property type="nucleotide sequence ID" value="NZ_JAHTGR010000026.1"/>
</dbReference>
<organism evidence="1 3">
    <name type="scientific">Duganella violaceipulchra</name>
    <dbReference type="NCBI Taxonomy" id="2849652"/>
    <lineage>
        <taxon>Bacteria</taxon>
        <taxon>Pseudomonadati</taxon>
        <taxon>Pseudomonadota</taxon>
        <taxon>Betaproteobacteria</taxon>
        <taxon>Burkholderiales</taxon>
        <taxon>Oxalobacteraceae</taxon>
        <taxon>Telluria group</taxon>
        <taxon>Duganella</taxon>
    </lineage>
</organism>
<evidence type="ECO:0000313" key="2">
    <source>
        <dbReference type="EMBL" id="MCP2011567.1"/>
    </source>
</evidence>
<dbReference type="EMBL" id="JALJZU010000012">
    <property type="protein sequence ID" value="MCP2011567.1"/>
    <property type="molecule type" value="Genomic_DNA"/>
</dbReference>
<evidence type="ECO:0000313" key="1">
    <source>
        <dbReference type="EMBL" id="MBV6325141.1"/>
    </source>
</evidence>
<proteinExistence type="predicted"/>
<dbReference type="Proteomes" id="UP001155901">
    <property type="component" value="Unassembled WGS sequence"/>
</dbReference>
<evidence type="ECO:0000313" key="3">
    <source>
        <dbReference type="Proteomes" id="UP001155901"/>
    </source>
</evidence>
<name>A0AA41HED6_9BURK</name>
<sequence>MEKQLSVVAALTQWLLKEHRSPVVSLYDIGVATMKIYQTREYGGQKIKNIRTTIPRRESVFSSRKELLDLGIIEEKRELPNGCFLSASSSFQEGMDLACGIDPFCYVSHLSAMEHHGLTDRFSKTTFITTVPAQQWKVRAQDKMKRDLGEDLFLTYIEAGFPALSKHIITSLNRSPVSVLSTKFADQGSYVNLSDRPVRISSIGRTFIDMLRKPDLCGGMRHVIDVYKEHALSYLPLITSEVDRNGDKIEKVRAGYILEELCKIENNSTINGWIAFAQRGGSRVLDPSEEYWSTFSEKWCLSINVPGISDE</sequence>
<keyword evidence="4" id="KW-1185">Reference proteome</keyword>
<protein>
    <submittedName>
        <fullName evidence="2">Transcriptional regulator of viral defense system</fullName>
    </submittedName>
</protein>
<dbReference type="EMBL" id="JAHTGR010000026">
    <property type="protein sequence ID" value="MBV6325141.1"/>
    <property type="molecule type" value="Genomic_DNA"/>
</dbReference>
<dbReference type="AlphaFoldDB" id="A0AA41HED6"/>
<comment type="caution">
    <text evidence="1">The sequence shown here is derived from an EMBL/GenBank/DDBJ whole genome shotgun (WGS) entry which is preliminary data.</text>
</comment>
<accession>A0AA41HED6</accession>
<evidence type="ECO:0000313" key="4">
    <source>
        <dbReference type="Proteomes" id="UP001162889"/>
    </source>
</evidence>
<dbReference type="Proteomes" id="UP001162889">
    <property type="component" value="Unassembled WGS sequence"/>
</dbReference>
<reference evidence="1" key="1">
    <citation type="submission" date="2021-07" db="EMBL/GenBank/DDBJ databases">
        <title>Characterization of violacein-producing bacteria and related species.</title>
        <authorList>
            <person name="Wilson H.S."/>
            <person name="De Leon M.E."/>
        </authorList>
    </citation>
    <scope>NUCLEOTIDE SEQUENCE</scope>
    <source>
        <strain evidence="1">HSC-15S17</strain>
    </source>
</reference>
<reference evidence="2" key="2">
    <citation type="submission" date="2022-03" db="EMBL/GenBank/DDBJ databases">
        <title>Genome Encyclopedia of Bacteria and Archaea VI: Functional Genomics of Type Strains.</title>
        <authorList>
            <person name="Whitman W."/>
        </authorList>
    </citation>
    <scope>NUCLEOTIDE SEQUENCE</scope>
    <source>
        <strain evidence="2">HSC-15S17</strain>
    </source>
</reference>
<gene>
    <name evidence="1" type="ORF">KVP70_29915</name>
    <name evidence="2" type="ORF">L1274_005319</name>
</gene>